<dbReference type="Pfam" id="PF04015">
    <property type="entry name" value="DUF362"/>
    <property type="match status" value="1"/>
</dbReference>
<keyword evidence="1" id="KW-0004">4Fe-4S</keyword>
<sequence length="369" mass="40620">MESQVYFASVRCNSRENNLLNKIGRLFKRAGFDRIIKEDDLVAIKLHFGEAGNTGFIRPIYVRKIVEQVKEKGGKPFLTDANTLYRGSRKNAVDHLNTAIANGFSYSTVGAPIIIADGLRGRSYTEVEINKKHIKSAKISNEVYYADALIVVTHFKGHGGTGFGGTMKNVGMGVASPAGKQIMHANVLPSVNEDKCIGCARCKRWCPAEAITIENKKSHINSGKCIGCMECVTVCPTGAISIMWNESSKNLHEKMVEYVYAALKDKQDKVGFFSFLMNITPDCDCASWSDASIVPDVGILASRDPVAIEQASLDLVNAQQGIKGTALKSKLEPGKNKFKGLFPTIENEWQIEYAERLGLGTRRYKLIEV</sequence>
<evidence type="ECO:0000313" key="7">
    <source>
        <dbReference type="Proteomes" id="UP000279422"/>
    </source>
</evidence>
<keyword evidence="3" id="KW-0408">Iron</keyword>
<comment type="caution">
    <text evidence="6">The sequence shown here is derived from an EMBL/GenBank/DDBJ whole genome shotgun (WGS) entry which is preliminary data.</text>
</comment>
<dbReference type="InterPro" id="IPR007160">
    <property type="entry name" value="DUF362"/>
</dbReference>
<dbReference type="Proteomes" id="UP000279422">
    <property type="component" value="Unassembled WGS sequence"/>
</dbReference>
<dbReference type="GO" id="GO:0051539">
    <property type="term" value="F:4 iron, 4 sulfur cluster binding"/>
    <property type="evidence" value="ECO:0007669"/>
    <property type="project" value="UniProtKB-KW"/>
</dbReference>
<dbReference type="PROSITE" id="PS51379">
    <property type="entry name" value="4FE4S_FER_2"/>
    <property type="match status" value="2"/>
</dbReference>
<dbReference type="Pfam" id="PF12838">
    <property type="entry name" value="Fer4_7"/>
    <property type="match status" value="1"/>
</dbReference>
<dbReference type="Gene3D" id="3.30.70.20">
    <property type="match status" value="1"/>
</dbReference>
<dbReference type="EMBL" id="QMPZ01000008">
    <property type="protein sequence ID" value="RLE10436.1"/>
    <property type="molecule type" value="Genomic_DNA"/>
</dbReference>
<dbReference type="InterPro" id="IPR017896">
    <property type="entry name" value="4Fe4S_Fe-S-bd"/>
</dbReference>
<proteinExistence type="predicted"/>
<evidence type="ECO:0000313" key="6">
    <source>
        <dbReference type="EMBL" id="RLE10436.1"/>
    </source>
</evidence>
<feature type="domain" description="4Fe-4S ferredoxin-type" evidence="5">
    <location>
        <begin position="217"/>
        <end position="245"/>
    </location>
</feature>
<evidence type="ECO:0000256" key="4">
    <source>
        <dbReference type="ARBA" id="ARBA00023014"/>
    </source>
</evidence>
<keyword evidence="2" id="KW-0479">Metal-binding</keyword>
<evidence type="ECO:0000256" key="1">
    <source>
        <dbReference type="ARBA" id="ARBA00022485"/>
    </source>
</evidence>
<organism evidence="6 7">
    <name type="scientific">Aerophobetes bacterium</name>
    <dbReference type="NCBI Taxonomy" id="2030807"/>
    <lineage>
        <taxon>Bacteria</taxon>
        <taxon>Candidatus Aerophobota</taxon>
    </lineage>
</organism>
<feature type="domain" description="4Fe-4S ferredoxin-type" evidence="5">
    <location>
        <begin position="187"/>
        <end position="216"/>
    </location>
</feature>
<dbReference type="PROSITE" id="PS00198">
    <property type="entry name" value="4FE4S_FER_1"/>
    <property type="match status" value="1"/>
</dbReference>
<protein>
    <submittedName>
        <fullName evidence="6">4Fe-4S ferredoxin</fullName>
    </submittedName>
</protein>
<dbReference type="InterPro" id="IPR017900">
    <property type="entry name" value="4Fe4S_Fe_S_CS"/>
</dbReference>
<keyword evidence="4" id="KW-0411">Iron-sulfur</keyword>
<evidence type="ECO:0000259" key="5">
    <source>
        <dbReference type="PROSITE" id="PS51379"/>
    </source>
</evidence>
<evidence type="ECO:0000256" key="2">
    <source>
        <dbReference type="ARBA" id="ARBA00022723"/>
    </source>
</evidence>
<accession>A0A497E613</accession>
<dbReference type="GO" id="GO:0046872">
    <property type="term" value="F:metal ion binding"/>
    <property type="evidence" value="ECO:0007669"/>
    <property type="project" value="UniProtKB-KW"/>
</dbReference>
<dbReference type="AlphaFoldDB" id="A0A497E613"/>
<dbReference type="PANTHER" id="PTHR24960:SF83">
    <property type="entry name" value="4FE-4S FERREDOXIN-TYPE DOMAIN-CONTAINING PROTEIN"/>
    <property type="match status" value="1"/>
</dbReference>
<gene>
    <name evidence="6" type="ORF">DRJ00_01385</name>
</gene>
<evidence type="ECO:0000256" key="3">
    <source>
        <dbReference type="ARBA" id="ARBA00023004"/>
    </source>
</evidence>
<dbReference type="SUPFAM" id="SSF54862">
    <property type="entry name" value="4Fe-4S ferredoxins"/>
    <property type="match status" value="1"/>
</dbReference>
<name>A0A497E613_UNCAE</name>
<dbReference type="InterPro" id="IPR050157">
    <property type="entry name" value="PSI_iron-sulfur_center"/>
</dbReference>
<reference evidence="6 7" key="1">
    <citation type="submission" date="2018-06" db="EMBL/GenBank/DDBJ databases">
        <title>Extensive metabolic versatility and redundancy in microbially diverse, dynamic hydrothermal sediments.</title>
        <authorList>
            <person name="Dombrowski N."/>
            <person name="Teske A."/>
            <person name="Baker B.J."/>
        </authorList>
    </citation>
    <scope>NUCLEOTIDE SEQUENCE [LARGE SCALE GENOMIC DNA]</scope>
    <source>
        <strain evidence="6">B47_G16</strain>
    </source>
</reference>
<dbReference type="PANTHER" id="PTHR24960">
    <property type="entry name" value="PHOTOSYSTEM I IRON-SULFUR CENTER-RELATED"/>
    <property type="match status" value="1"/>
</dbReference>